<feature type="compositionally biased region" description="Low complexity" evidence="4">
    <location>
        <begin position="424"/>
        <end position="441"/>
    </location>
</feature>
<name>A0AAN5I0K6_9BILA</name>
<evidence type="ECO:0000313" key="8">
    <source>
        <dbReference type="Proteomes" id="UP001328107"/>
    </source>
</evidence>
<keyword evidence="2" id="KW-0863">Zinc-finger</keyword>
<dbReference type="InterPro" id="IPR013083">
    <property type="entry name" value="Znf_RING/FYVE/PHD"/>
</dbReference>
<dbReference type="InterPro" id="IPR004181">
    <property type="entry name" value="Znf_MIZ"/>
</dbReference>
<evidence type="ECO:0000259" key="6">
    <source>
        <dbReference type="Pfam" id="PF25527"/>
    </source>
</evidence>
<evidence type="ECO:0000256" key="2">
    <source>
        <dbReference type="ARBA" id="ARBA00022771"/>
    </source>
</evidence>
<evidence type="ECO:0000256" key="1">
    <source>
        <dbReference type="ARBA" id="ARBA00022723"/>
    </source>
</evidence>
<dbReference type="GO" id="GO:0016925">
    <property type="term" value="P:protein sumoylation"/>
    <property type="evidence" value="ECO:0007669"/>
    <property type="project" value="TreeGrafter"/>
</dbReference>
<dbReference type="GO" id="GO:0008270">
    <property type="term" value="F:zinc ion binding"/>
    <property type="evidence" value="ECO:0007669"/>
    <property type="project" value="UniProtKB-KW"/>
</dbReference>
<protein>
    <recommendedName>
        <fullName evidence="9">SP-RING-type domain-containing protein</fullName>
    </recommendedName>
</protein>
<evidence type="ECO:0000259" key="5">
    <source>
        <dbReference type="Pfam" id="PF02891"/>
    </source>
</evidence>
<feature type="region of interest" description="Disordered" evidence="4">
    <location>
        <begin position="6"/>
        <end position="27"/>
    </location>
</feature>
<dbReference type="PANTHER" id="PTHR10782:SF4">
    <property type="entry name" value="TONALLI, ISOFORM E"/>
    <property type="match status" value="1"/>
</dbReference>
<evidence type="ECO:0000256" key="4">
    <source>
        <dbReference type="SAM" id="MobiDB-lite"/>
    </source>
</evidence>
<dbReference type="AlphaFoldDB" id="A0AAN5I0K6"/>
<reference evidence="8" key="1">
    <citation type="submission" date="2022-10" db="EMBL/GenBank/DDBJ databases">
        <title>Genome assembly of Pristionchus species.</title>
        <authorList>
            <person name="Yoshida K."/>
            <person name="Sommer R.J."/>
        </authorList>
    </citation>
    <scope>NUCLEOTIDE SEQUENCE [LARGE SCALE GENOMIC DNA]</scope>
    <source>
        <strain evidence="8">RS5460</strain>
    </source>
</reference>
<feature type="compositionally biased region" description="Low complexity" evidence="4">
    <location>
        <begin position="6"/>
        <end position="15"/>
    </location>
</feature>
<feature type="compositionally biased region" description="Polar residues" evidence="4">
    <location>
        <begin position="627"/>
        <end position="637"/>
    </location>
</feature>
<feature type="non-terminal residue" evidence="7">
    <location>
        <position position="1"/>
    </location>
</feature>
<dbReference type="Pfam" id="PF02891">
    <property type="entry name" value="zf-MIZ"/>
    <property type="match status" value="1"/>
</dbReference>
<evidence type="ECO:0000313" key="7">
    <source>
        <dbReference type="EMBL" id="GMR47399.1"/>
    </source>
</evidence>
<dbReference type="GO" id="GO:0061665">
    <property type="term" value="F:SUMO ligase activity"/>
    <property type="evidence" value="ECO:0007669"/>
    <property type="project" value="TreeGrafter"/>
</dbReference>
<dbReference type="Pfam" id="PF25527">
    <property type="entry name" value="GBD-like_ZMIZ1_ZMIZ2"/>
    <property type="match status" value="1"/>
</dbReference>
<feature type="domain" description="SP-RING-type" evidence="5">
    <location>
        <begin position="293"/>
        <end position="339"/>
    </location>
</feature>
<feature type="region of interest" description="Disordered" evidence="4">
    <location>
        <begin position="424"/>
        <end position="477"/>
    </location>
</feature>
<comment type="caution">
    <text evidence="7">The sequence shown here is derived from an EMBL/GenBank/DDBJ whole genome shotgun (WGS) entry which is preliminary data.</text>
</comment>
<evidence type="ECO:0000256" key="3">
    <source>
        <dbReference type="ARBA" id="ARBA00022833"/>
    </source>
</evidence>
<organism evidence="7 8">
    <name type="scientific">Pristionchus mayeri</name>
    <dbReference type="NCBI Taxonomy" id="1317129"/>
    <lineage>
        <taxon>Eukaryota</taxon>
        <taxon>Metazoa</taxon>
        <taxon>Ecdysozoa</taxon>
        <taxon>Nematoda</taxon>
        <taxon>Chromadorea</taxon>
        <taxon>Rhabditida</taxon>
        <taxon>Rhabditina</taxon>
        <taxon>Diplogasteromorpha</taxon>
        <taxon>Diplogasteroidea</taxon>
        <taxon>Neodiplogasteridae</taxon>
        <taxon>Pristionchus</taxon>
    </lineage>
</organism>
<feature type="region of interest" description="Disordered" evidence="4">
    <location>
        <begin position="608"/>
        <end position="644"/>
    </location>
</feature>
<dbReference type="PANTHER" id="PTHR10782">
    <property type="entry name" value="ZINC FINGER MIZ DOMAIN-CONTAINING PROTEIN"/>
    <property type="match status" value="1"/>
</dbReference>
<dbReference type="InterPro" id="IPR057847">
    <property type="entry name" value="ZMIZ1/ZMIZ2_GBD-like"/>
</dbReference>
<accession>A0AAN5I0K6</accession>
<dbReference type="Gene3D" id="3.30.40.10">
    <property type="entry name" value="Zinc/RING finger domain, C3HC4 (zinc finger)"/>
    <property type="match status" value="1"/>
</dbReference>
<keyword evidence="3" id="KW-0862">Zinc</keyword>
<proteinExistence type="predicted"/>
<dbReference type="Proteomes" id="UP001328107">
    <property type="component" value="Unassembled WGS sequence"/>
</dbReference>
<evidence type="ECO:0008006" key="9">
    <source>
        <dbReference type="Google" id="ProtNLM"/>
    </source>
</evidence>
<keyword evidence="8" id="KW-1185">Reference proteome</keyword>
<feature type="domain" description="ZMIZ1/ZMIZ2 GBD-like" evidence="6">
    <location>
        <begin position="125"/>
        <end position="244"/>
    </location>
</feature>
<feature type="region of interest" description="Disordered" evidence="4">
    <location>
        <begin position="527"/>
        <end position="548"/>
    </location>
</feature>
<gene>
    <name evidence="7" type="ORF">PMAYCL1PPCAC_17594</name>
</gene>
<sequence>AAAAAAAAGGAAAPAAPSPHFGQQPATNAQGVPIATQTAPGQVRPLSGYAPSMSSMGMMQQSMMMTPGGSQPMPLPSPNMGAAGGGGTTPHVQRVGTPVTFGQLQGMQHPVICVPNPMINNQTSVIRIESMLTPIIEMIHDEKVRSTPFIVGQEMMNRLLNDPSLEVHIRSWGRNDKSCKIVWHSIPDEFNCEIRLNGETLKIVHQNKPIIVDKGLLRVDENRLEIIEKSCVCLASFGMAVVERFPLQEALNRVFALPSNCETGKDVDRNKAKMREFISHESANGQIRLPLFCLKTRIQLRVPARSIHCSHASCFDLESVLGSGSGQDSGIYECPVCSAPFRLAEVELDHFVASILKETYQRRPLPLEVMLDQSCNWQAIPREESQARFNSFPHPYPHYGMQPMQQMQQMQQHPMSFPSFPTMGMQQPQQMPLQQLQPTQMNGRKRESSETGGTALKRFKSESFVNAPSGRSPASMMAPHSVASSMMMGGPSTPMGGGMYGGPPSAPMMHQSIPNMTSPFPGVHPSPIKEPSSHHSHVAASPMGSGMAPSTPYGSGGMGGMNGGMGGMNQTALTCATDGGHAQPTSSAPYTPGSVDNKCNGMTTVAASGAGPLSNPQMRAPSAALTPDTQASTSNASAEDESPLRDSLSSIEGLFLSQELNLHQYLMIVGSIDQVKQTEDFAVYNFDTPPSSLPSLPPPQNNEAWNDALSVCGVPSSA</sequence>
<keyword evidence="1" id="KW-0479">Metal-binding</keyword>
<dbReference type="GO" id="GO:0000785">
    <property type="term" value="C:chromatin"/>
    <property type="evidence" value="ECO:0007669"/>
    <property type="project" value="TreeGrafter"/>
</dbReference>
<dbReference type="EMBL" id="BTRK01000004">
    <property type="protein sequence ID" value="GMR47399.1"/>
    <property type="molecule type" value="Genomic_DNA"/>
</dbReference>